<dbReference type="InterPro" id="IPR006034">
    <property type="entry name" value="Asparaginase/glutaminase-like"/>
</dbReference>
<dbReference type="InterPro" id="IPR040919">
    <property type="entry name" value="Asparaginase_C"/>
</dbReference>
<feature type="domain" description="L-asparaginase N-terminal" evidence="2">
    <location>
        <begin position="12"/>
        <end position="191"/>
    </location>
</feature>
<evidence type="ECO:0000259" key="2">
    <source>
        <dbReference type="Pfam" id="PF00710"/>
    </source>
</evidence>
<evidence type="ECO:0000313" key="4">
    <source>
        <dbReference type="EMBL" id="MBO2990560.1"/>
    </source>
</evidence>
<evidence type="ECO:0000259" key="3">
    <source>
        <dbReference type="Pfam" id="PF17763"/>
    </source>
</evidence>
<protein>
    <submittedName>
        <fullName evidence="4">Asparaginase</fullName>
    </submittedName>
</protein>
<dbReference type="InterPro" id="IPR027475">
    <property type="entry name" value="Asparaginase/glutaminase_AS2"/>
</dbReference>
<dbReference type="InterPro" id="IPR027473">
    <property type="entry name" value="L-asparaginase_C"/>
</dbReference>
<dbReference type="PRINTS" id="PR00139">
    <property type="entry name" value="ASNGLNASE"/>
</dbReference>
<dbReference type="RefSeq" id="WP_208239650.1">
    <property type="nucleotide sequence ID" value="NZ_BAAAQU010000002.1"/>
</dbReference>
<evidence type="ECO:0000313" key="5">
    <source>
        <dbReference type="Proteomes" id="UP000668403"/>
    </source>
</evidence>
<dbReference type="InterPro" id="IPR036152">
    <property type="entry name" value="Asp/glu_Ase-like_sf"/>
</dbReference>
<evidence type="ECO:0000256" key="1">
    <source>
        <dbReference type="PROSITE-ProRule" id="PRU10100"/>
    </source>
</evidence>
<feature type="active site" evidence="1">
    <location>
        <position position="107"/>
    </location>
</feature>
<sequence>MPEIQSGRGEPRLLLVYCGGTFGMRSSDAGLVVGEDLESELTALMRAASLRRGAPFAWALAMPDRIIDSAAADHGTALEIADLIRDRCREAEQQERPFDGAVVVHGTDTLAHSAAQTAFALADLTISIVFTGAQRPLGVDGTDAERNFMDACDAALDRVGSGVSIAFGGRVLPAVRAVKRSSERDDAFAARRPLESASAALPAETRAAIAGAAGAPGPQVGMLTAVPGLPSTLMRAALEAFPDGLVLECYGAGTAPFATSETLAVLRDAAERGTPILAVTRCEDGAVDLPRYAVGAALHEIGVIGGADLTAEAAIAKLRALRRAGYSGERLRALLQRNLIGEQRALDAS</sequence>
<comment type="caution">
    <text evidence="4">The sequence shown here is derived from an EMBL/GenBank/DDBJ whole genome shotgun (WGS) entry which is preliminary data.</text>
</comment>
<accession>A0A939QEA8</accession>
<dbReference type="PANTHER" id="PTHR11707">
    <property type="entry name" value="L-ASPARAGINASE"/>
    <property type="match status" value="1"/>
</dbReference>
<dbReference type="PROSITE" id="PS51732">
    <property type="entry name" value="ASN_GLN_ASE_3"/>
    <property type="match status" value="1"/>
</dbReference>
<dbReference type="PIRSF" id="PIRSF001220">
    <property type="entry name" value="L-ASNase_gatD"/>
    <property type="match status" value="1"/>
</dbReference>
<dbReference type="InterPro" id="IPR027474">
    <property type="entry name" value="L-asparaginase_N"/>
</dbReference>
<dbReference type="SMART" id="SM00870">
    <property type="entry name" value="Asparaginase"/>
    <property type="match status" value="1"/>
</dbReference>
<dbReference type="GO" id="GO:0004067">
    <property type="term" value="F:asparaginase activity"/>
    <property type="evidence" value="ECO:0007669"/>
    <property type="project" value="UniProtKB-UniRule"/>
</dbReference>
<dbReference type="PIRSF" id="PIRSF500176">
    <property type="entry name" value="L_ASNase"/>
    <property type="match status" value="1"/>
</dbReference>
<dbReference type="AlphaFoldDB" id="A0A939QEA8"/>
<dbReference type="PANTHER" id="PTHR11707:SF28">
    <property type="entry name" value="60 KDA LYSOPHOSPHOLIPASE"/>
    <property type="match status" value="1"/>
</dbReference>
<dbReference type="InterPro" id="IPR037152">
    <property type="entry name" value="L-asparaginase_N_sf"/>
</dbReference>
<dbReference type="Pfam" id="PF17763">
    <property type="entry name" value="Asparaginase_C"/>
    <property type="match status" value="1"/>
</dbReference>
<proteinExistence type="predicted"/>
<feature type="domain" description="Asparaginase/glutaminase C-terminal" evidence="3">
    <location>
        <begin position="219"/>
        <end position="334"/>
    </location>
</feature>
<dbReference type="Proteomes" id="UP000668403">
    <property type="component" value="Unassembled WGS sequence"/>
</dbReference>
<reference evidence="4" key="1">
    <citation type="submission" date="2021-03" db="EMBL/GenBank/DDBJ databases">
        <title>Leucobacter chromiisoli sp. nov., isolated from chromium-containing soil of chemical plant.</title>
        <authorList>
            <person name="Xu Z."/>
        </authorList>
    </citation>
    <scope>NUCLEOTIDE SEQUENCE</scope>
    <source>
        <strain evidence="4">K 70/01</strain>
    </source>
</reference>
<keyword evidence="5" id="KW-1185">Reference proteome</keyword>
<dbReference type="Gene3D" id="3.40.50.1170">
    <property type="entry name" value="L-asparaginase, N-terminal domain"/>
    <property type="match status" value="1"/>
</dbReference>
<gene>
    <name evidence="4" type="ORF">J4H85_11200</name>
</gene>
<dbReference type="Gene3D" id="3.40.50.40">
    <property type="match status" value="1"/>
</dbReference>
<organism evidence="4 5">
    <name type="scientific">Leucobacter tardus</name>
    <dbReference type="NCBI Taxonomy" id="501483"/>
    <lineage>
        <taxon>Bacteria</taxon>
        <taxon>Bacillati</taxon>
        <taxon>Actinomycetota</taxon>
        <taxon>Actinomycetes</taxon>
        <taxon>Micrococcales</taxon>
        <taxon>Microbacteriaceae</taxon>
        <taxon>Leucobacter</taxon>
    </lineage>
</organism>
<dbReference type="SFLD" id="SFLDS00057">
    <property type="entry name" value="Glutaminase/Asparaginase"/>
    <property type="match status" value="1"/>
</dbReference>
<name>A0A939QEA8_9MICO</name>
<dbReference type="PROSITE" id="PS00917">
    <property type="entry name" value="ASN_GLN_ASE_2"/>
    <property type="match status" value="1"/>
</dbReference>
<dbReference type="SUPFAM" id="SSF53774">
    <property type="entry name" value="Glutaminase/Asparaginase"/>
    <property type="match status" value="1"/>
</dbReference>
<dbReference type="EMBL" id="JAGFBF010000005">
    <property type="protein sequence ID" value="MBO2990560.1"/>
    <property type="molecule type" value="Genomic_DNA"/>
</dbReference>
<dbReference type="Pfam" id="PF00710">
    <property type="entry name" value="Asparaginase"/>
    <property type="match status" value="1"/>
</dbReference>